<keyword evidence="4" id="KW-1185">Reference proteome</keyword>
<keyword evidence="2" id="KW-0539">Nucleus</keyword>
<dbReference type="GO" id="GO:0003677">
    <property type="term" value="F:DNA binding"/>
    <property type="evidence" value="ECO:0007669"/>
    <property type="project" value="UniProtKB-KW"/>
</dbReference>
<proteinExistence type="predicted"/>
<dbReference type="InterPro" id="IPR047242">
    <property type="entry name" value="CDC5L/Cef1"/>
</dbReference>
<dbReference type="AlphaFoldDB" id="A0ABC8LS45"/>
<evidence type="ECO:0000256" key="1">
    <source>
        <dbReference type="ARBA" id="ARBA00023125"/>
    </source>
</evidence>
<evidence type="ECO:0000313" key="4">
    <source>
        <dbReference type="Proteomes" id="UP001642260"/>
    </source>
</evidence>
<accession>A0ABC8LS45</accession>
<organism evidence="3 4">
    <name type="scientific">Eruca vesicaria subsp. sativa</name>
    <name type="common">Garden rocket</name>
    <name type="synonym">Eruca sativa</name>
    <dbReference type="NCBI Taxonomy" id="29727"/>
    <lineage>
        <taxon>Eukaryota</taxon>
        <taxon>Viridiplantae</taxon>
        <taxon>Streptophyta</taxon>
        <taxon>Embryophyta</taxon>
        <taxon>Tracheophyta</taxon>
        <taxon>Spermatophyta</taxon>
        <taxon>Magnoliopsida</taxon>
        <taxon>eudicotyledons</taxon>
        <taxon>Gunneridae</taxon>
        <taxon>Pentapetalae</taxon>
        <taxon>rosids</taxon>
        <taxon>malvids</taxon>
        <taxon>Brassicales</taxon>
        <taxon>Brassicaceae</taxon>
        <taxon>Brassiceae</taxon>
        <taxon>Eruca</taxon>
    </lineage>
</organism>
<protein>
    <submittedName>
        <fullName evidence="3">Uncharacterized protein</fullName>
    </submittedName>
</protein>
<keyword evidence="1" id="KW-0238">DNA-binding</keyword>
<dbReference type="PANTHER" id="PTHR45885:SF1">
    <property type="entry name" value="CELL DIVISION CYCLE 5-LIKE PROTEIN"/>
    <property type="match status" value="1"/>
</dbReference>
<dbReference type="Proteomes" id="UP001642260">
    <property type="component" value="Unassembled WGS sequence"/>
</dbReference>
<dbReference type="PANTHER" id="PTHR45885">
    <property type="entry name" value="CELL DIVISION CYCLE 5-LIKE PROTEIN"/>
    <property type="match status" value="1"/>
</dbReference>
<reference evidence="3 4" key="1">
    <citation type="submission" date="2022-03" db="EMBL/GenBank/DDBJ databases">
        <authorList>
            <person name="Macdonald S."/>
            <person name="Ahmed S."/>
            <person name="Newling K."/>
        </authorList>
    </citation>
    <scope>NUCLEOTIDE SEQUENCE [LARGE SCALE GENOMIC DNA]</scope>
</reference>
<comment type="caution">
    <text evidence="3">The sequence shown here is derived from an EMBL/GenBank/DDBJ whole genome shotgun (WGS) entry which is preliminary data.</text>
</comment>
<sequence length="59" mass="6566">MRTPQRTPAGKGDATVMEAENLARLRDSQTPLLGGDNPELHPSDLLGLLRGRKRFKRLI</sequence>
<gene>
    <name evidence="3" type="ORF">ERUC_LOCUS39139</name>
</gene>
<name>A0ABC8LS45_ERUVS</name>
<dbReference type="EMBL" id="CAKOAT010712932">
    <property type="protein sequence ID" value="CAH8386656.1"/>
    <property type="molecule type" value="Genomic_DNA"/>
</dbReference>
<evidence type="ECO:0000313" key="3">
    <source>
        <dbReference type="EMBL" id="CAH8386656.1"/>
    </source>
</evidence>
<evidence type="ECO:0000256" key="2">
    <source>
        <dbReference type="ARBA" id="ARBA00023242"/>
    </source>
</evidence>